<dbReference type="AlphaFoldDB" id="A0A8K0WQY6"/>
<evidence type="ECO:0000256" key="1">
    <source>
        <dbReference type="SAM" id="Phobius"/>
    </source>
</evidence>
<dbReference type="EMBL" id="JAGPNK010000007">
    <property type="protein sequence ID" value="KAH7318191.1"/>
    <property type="molecule type" value="Genomic_DNA"/>
</dbReference>
<keyword evidence="3" id="KW-1185">Reference proteome</keyword>
<keyword evidence="1" id="KW-1133">Transmembrane helix</keyword>
<keyword evidence="1" id="KW-0472">Membrane</keyword>
<reference evidence="2" key="1">
    <citation type="journal article" date="2021" name="Nat. Commun.">
        <title>Genetic determinants of endophytism in the Arabidopsis root mycobiome.</title>
        <authorList>
            <person name="Mesny F."/>
            <person name="Miyauchi S."/>
            <person name="Thiergart T."/>
            <person name="Pickel B."/>
            <person name="Atanasova L."/>
            <person name="Karlsson M."/>
            <person name="Huettel B."/>
            <person name="Barry K.W."/>
            <person name="Haridas S."/>
            <person name="Chen C."/>
            <person name="Bauer D."/>
            <person name="Andreopoulos W."/>
            <person name="Pangilinan J."/>
            <person name="LaButti K."/>
            <person name="Riley R."/>
            <person name="Lipzen A."/>
            <person name="Clum A."/>
            <person name="Drula E."/>
            <person name="Henrissat B."/>
            <person name="Kohler A."/>
            <person name="Grigoriev I.V."/>
            <person name="Martin F.M."/>
            <person name="Hacquard S."/>
        </authorList>
    </citation>
    <scope>NUCLEOTIDE SEQUENCE</scope>
    <source>
        <strain evidence="2">MPI-CAGE-CH-0235</strain>
    </source>
</reference>
<feature type="transmembrane region" description="Helical" evidence="1">
    <location>
        <begin position="200"/>
        <end position="218"/>
    </location>
</feature>
<keyword evidence="1" id="KW-0812">Transmembrane</keyword>
<accession>A0A8K0WQY6</accession>
<proteinExistence type="predicted"/>
<evidence type="ECO:0000313" key="3">
    <source>
        <dbReference type="Proteomes" id="UP000813444"/>
    </source>
</evidence>
<dbReference type="Proteomes" id="UP000813444">
    <property type="component" value="Unassembled WGS sequence"/>
</dbReference>
<evidence type="ECO:0000313" key="2">
    <source>
        <dbReference type="EMBL" id="KAH7318191.1"/>
    </source>
</evidence>
<gene>
    <name evidence="2" type="ORF">B0I35DRAFT_236973</name>
</gene>
<name>A0A8K0WQY6_9HYPO</name>
<feature type="transmembrane region" description="Helical" evidence="1">
    <location>
        <begin position="157"/>
        <end position="180"/>
    </location>
</feature>
<comment type="caution">
    <text evidence="2">The sequence shown here is derived from an EMBL/GenBank/DDBJ whole genome shotgun (WGS) entry which is preliminary data.</text>
</comment>
<organism evidence="2 3">
    <name type="scientific">Stachybotrys elegans</name>
    <dbReference type="NCBI Taxonomy" id="80388"/>
    <lineage>
        <taxon>Eukaryota</taxon>
        <taxon>Fungi</taxon>
        <taxon>Dikarya</taxon>
        <taxon>Ascomycota</taxon>
        <taxon>Pezizomycotina</taxon>
        <taxon>Sordariomycetes</taxon>
        <taxon>Hypocreomycetidae</taxon>
        <taxon>Hypocreales</taxon>
        <taxon>Stachybotryaceae</taxon>
        <taxon>Stachybotrys</taxon>
    </lineage>
</organism>
<sequence length="249" mass="28111">MQIWRPNKKEGKARQDNADEGVRCEWGRIGNSGTRTSWARCGSSGALCLFSLSWYVYLYRQGHGHDMQTASAEGELGRCDYHDASSALLQGQKDDAERAAGLGVLFPASQPVGQQFAPLFSVSLFFSLFLSFYLDVSGRMQHAYSVHDTHNRELQQASGFLFFFLLFFFFLSVCLGVLAWTAIGKSDGCKQGIRICHFSYFSLRCYFCFILWLVYLLFSTGSSPRGLWDLVIVPFSLSCFFLTYSIIID</sequence>
<feature type="transmembrane region" description="Helical" evidence="1">
    <location>
        <begin position="116"/>
        <end position="136"/>
    </location>
</feature>
<feature type="transmembrane region" description="Helical" evidence="1">
    <location>
        <begin position="230"/>
        <end position="248"/>
    </location>
</feature>
<evidence type="ECO:0008006" key="4">
    <source>
        <dbReference type="Google" id="ProtNLM"/>
    </source>
</evidence>
<protein>
    <recommendedName>
        <fullName evidence="4">Transmembrane protein</fullName>
    </recommendedName>
</protein>
<feature type="transmembrane region" description="Helical" evidence="1">
    <location>
        <begin position="38"/>
        <end position="57"/>
    </location>
</feature>